<evidence type="ECO:0000313" key="1">
    <source>
        <dbReference type="EMBL" id="SBQ28895.1"/>
    </source>
</evidence>
<dbReference type="EMBL" id="HAEA01000415">
    <property type="protein sequence ID" value="SBQ28895.1"/>
    <property type="molecule type" value="Transcribed_RNA"/>
</dbReference>
<reference evidence="1" key="2">
    <citation type="submission" date="2016-06" db="EMBL/GenBank/DDBJ databases">
        <title>The genome of a short-lived fish provides insights into sex chromosome evolution and the genetic control of aging.</title>
        <authorList>
            <person name="Reichwald K."/>
            <person name="Felder M."/>
            <person name="Petzold A."/>
            <person name="Koch P."/>
            <person name="Groth M."/>
            <person name="Platzer M."/>
        </authorList>
    </citation>
    <scope>NUCLEOTIDE SEQUENCE</scope>
    <source>
        <tissue evidence="1">Brain</tissue>
    </source>
</reference>
<feature type="non-terminal residue" evidence="1">
    <location>
        <position position="42"/>
    </location>
</feature>
<gene>
    <name evidence="1" type="primary">Nfu_g_1_014861</name>
</gene>
<feature type="non-terminal residue" evidence="1">
    <location>
        <position position="1"/>
    </location>
</feature>
<protein>
    <submittedName>
        <fullName evidence="1">Uncharacterized protein</fullName>
    </submittedName>
</protein>
<reference evidence="1" key="1">
    <citation type="submission" date="2016-05" db="EMBL/GenBank/DDBJ databases">
        <authorList>
            <person name="Lavstsen T."/>
            <person name="Jespersen J.S."/>
        </authorList>
    </citation>
    <scope>NUCLEOTIDE SEQUENCE</scope>
    <source>
        <tissue evidence="1">Brain</tissue>
    </source>
</reference>
<sequence length="42" mass="4961">ISFYYVAVVSINTNLFLCTINSYVAVNHSCGEWREDKWRMET</sequence>
<organism evidence="1">
    <name type="scientific">Nothobranchius kadleci</name>
    <name type="common">African annual killifish</name>
    <dbReference type="NCBI Taxonomy" id="1051664"/>
    <lineage>
        <taxon>Eukaryota</taxon>
        <taxon>Metazoa</taxon>
        <taxon>Chordata</taxon>
        <taxon>Craniata</taxon>
        <taxon>Vertebrata</taxon>
        <taxon>Euteleostomi</taxon>
        <taxon>Actinopterygii</taxon>
        <taxon>Neopterygii</taxon>
        <taxon>Teleostei</taxon>
        <taxon>Neoteleostei</taxon>
        <taxon>Acanthomorphata</taxon>
        <taxon>Ovalentaria</taxon>
        <taxon>Atherinomorphae</taxon>
        <taxon>Cyprinodontiformes</taxon>
        <taxon>Nothobranchiidae</taxon>
        <taxon>Nothobranchius</taxon>
    </lineage>
</organism>
<proteinExistence type="predicted"/>
<dbReference type="AlphaFoldDB" id="A0A1A8D3T3"/>
<accession>A0A1A8D3T3</accession>
<name>A0A1A8D3T3_NOTKA</name>